<dbReference type="GO" id="GO:0020037">
    <property type="term" value="F:heme binding"/>
    <property type="evidence" value="ECO:0007669"/>
    <property type="project" value="InterPro"/>
</dbReference>
<evidence type="ECO:0000256" key="2">
    <source>
        <dbReference type="ARBA" id="ARBA00010617"/>
    </source>
</evidence>
<keyword evidence="10" id="KW-0418">Kinase</keyword>
<sequence>MLATQFEDFLVGPPKYGPFKPLIGGHVFTHDGPAWAYYRGLLRPQFSRQYVTQLIGIESNLKELFKCIPTDGTAVDMQSLFFDLCMDTATQFLFGENTCALQCRLSLLEGRTPSKQELSGSAFTTAFNDCQSHVLTRYYLRKFYYMHNPKEFQDSIKVCHDYIDRYVQRAVKIHDENERKERSGEADNFIFLDKLAVVTKDPIVLRSSMLGVLVAGRDATAGLLAFMFLLLPRYPEAEKKLRQAIYTDFGEKYDKSRITFESLRNCKYLAWTIDETLRMYPNAPINTRVAARDTTLPVGGGPDGKSPIFVPKGTAVDYSVYAMHRRSDIFGPDANWFRPDRWGEMQLKGESTWSYLPFNGGPRICLGQQYTLVEVGYVTVRMFQEFKRIEMGEKTEFIKCLTGLITSVGGNGVQLKCYRE</sequence>
<keyword evidence="4 8" id="KW-0479">Metal-binding</keyword>
<evidence type="ECO:0000256" key="9">
    <source>
        <dbReference type="RuleBase" id="RU000461"/>
    </source>
</evidence>
<evidence type="ECO:0000256" key="3">
    <source>
        <dbReference type="ARBA" id="ARBA00022617"/>
    </source>
</evidence>
<comment type="caution">
    <text evidence="10">The sequence shown here is derived from an EMBL/GenBank/DDBJ whole genome shotgun (WGS) entry which is preliminary data.</text>
</comment>
<dbReference type="PANTHER" id="PTHR24287">
    <property type="entry name" value="P450, PUTATIVE (EUROFUNG)-RELATED"/>
    <property type="match status" value="1"/>
</dbReference>
<dbReference type="AlphaFoldDB" id="A0AAV9TZE0"/>
<evidence type="ECO:0000256" key="4">
    <source>
        <dbReference type="ARBA" id="ARBA00022723"/>
    </source>
</evidence>
<dbReference type="PROSITE" id="PS00086">
    <property type="entry name" value="CYTOCHROME_P450"/>
    <property type="match status" value="1"/>
</dbReference>
<evidence type="ECO:0000313" key="10">
    <source>
        <dbReference type="EMBL" id="KAK6332266.1"/>
    </source>
</evidence>
<dbReference type="Proteomes" id="UP001375240">
    <property type="component" value="Unassembled WGS sequence"/>
</dbReference>
<reference evidence="10 11" key="1">
    <citation type="submission" date="2019-10" db="EMBL/GenBank/DDBJ databases">
        <authorList>
            <person name="Palmer J.M."/>
        </authorList>
    </citation>
    <scope>NUCLEOTIDE SEQUENCE [LARGE SCALE GENOMIC DNA]</scope>
    <source>
        <strain evidence="10 11">TWF696</strain>
    </source>
</reference>
<keyword evidence="11" id="KW-1185">Reference proteome</keyword>
<evidence type="ECO:0000256" key="1">
    <source>
        <dbReference type="ARBA" id="ARBA00001971"/>
    </source>
</evidence>
<keyword evidence="3 8" id="KW-0349">Heme</keyword>
<proteinExistence type="inferred from homology"/>
<accession>A0AAV9TZE0</accession>
<dbReference type="PRINTS" id="PR00385">
    <property type="entry name" value="P450"/>
</dbReference>
<comment type="cofactor">
    <cofactor evidence="1 8">
        <name>heme</name>
        <dbReference type="ChEBI" id="CHEBI:30413"/>
    </cofactor>
</comment>
<organism evidence="10 11">
    <name type="scientific">Orbilia brochopaga</name>
    <dbReference type="NCBI Taxonomy" id="3140254"/>
    <lineage>
        <taxon>Eukaryota</taxon>
        <taxon>Fungi</taxon>
        <taxon>Dikarya</taxon>
        <taxon>Ascomycota</taxon>
        <taxon>Pezizomycotina</taxon>
        <taxon>Orbiliomycetes</taxon>
        <taxon>Orbiliales</taxon>
        <taxon>Orbiliaceae</taxon>
        <taxon>Orbilia</taxon>
    </lineage>
</organism>
<comment type="similarity">
    <text evidence="2 9">Belongs to the cytochrome P450 family.</text>
</comment>
<gene>
    <name evidence="10" type="primary">ALK2_1</name>
    <name evidence="10" type="ORF">TWF696_002987</name>
</gene>
<dbReference type="InterPro" id="IPR017972">
    <property type="entry name" value="Cyt_P450_CS"/>
</dbReference>
<dbReference type="PRINTS" id="PR00464">
    <property type="entry name" value="EP450II"/>
</dbReference>
<evidence type="ECO:0000256" key="5">
    <source>
        <dbReference type="ARBA" id="ARBA00023002"/>
    </source>
</evidence>
<dbReference type="PRINTS" id="PR01239">
    <property type="entry name" value="EP450IICYP52"/>
</dbReference>
<dbReference type="SUPFAM" id="SSF48264">
    <property type="entry name" value="Cytochrome P450"/>
    <property type="match status" value="1"/>
</dbReference>
<keyword evidence="5 9" id="KW-0560">Oxidoreductase</keyword>
<feature type="binding site" description="axial binding residue" evidence="8">
    <location>
        <position position="365"/>
    </location>
    <ligand>
        <name>heme</name>
        <dbReference type="ChEBI" id="CHEBI:30413"/>
    </ligand>
    <ligandPart>
        <name>Fe</name>
        <dbReference type="ChEBI" id="CHEBI:18248"/>
    </ligandPart>
</feature>
<keyword evidence="7 9" id="KW-0503">Monooxygenase</keyword>
<dbReference type="GO" id="GO:0016712">
    <property type="term" value="F:oxidoreductase activity, acting on paired donors, with incorporation or reduction of molecular oxygen, reduced flavin or flavoprotein as one donor, and incorporation of one atom of oxygen"/>
    <property type="evidence" value="ECO:0007669"/>
    <property type="project" value="InterPro"/>
</dbReference>
<evidence type="ECO:0000256" key="7">
    <source>
        <dbReference type="ARBA" id="ARBA00023033"/>
    </source>
</evidence>
<evidence type="ECO:0000256" key="6">
    <source>
        <dbReference type="ARBA" id="ARBA00023004"/>
    </source>
</evidence>
<dbReference type="InterPro" id="IPR036396">
    <property type="entry name" value="Cyt_P450_sf"/>
</dbReference>
<dbReference type="Gene3D" id="1.10.630.10">
    <property type="entry name" value="Cytochrome P450"/>
    <property type="match status" value="1"/>
</dbReference>
<keyword evidence="6 8" id="KW-0408">Iron</keyword>
<dbReference type="InterPro" id="IPR047146">
    <property type="entry name" value="Cyt_P450_E_CYP52_fungi"/>
</dbReference>
<dbReference type="PANTHER" id="PTHR24287:SF1">
    <property type="entry name" value="P450, PUTATIVE (EUROFUNG)-RELATED"/>
    <property type="match status" value="1"/>
</dbReference>
<dbReference type="InterPro" id="IPR002974">
    <property type="entry name" value="Cyt_P450_E_CYP52_ascomycetes"/>
</dbReference>
<name>A0AAV9TZE0_9PEZI</name>
<dbReference type="InterPro" id="IPR002402">
    <property type="entry name" value="Cyt_P450_E_grp-II"/>
</dbReference>
<dbReference type="GO" id="GO:0016301">
    <property type="term" value="F:kinase activity"/>
    <property type="evidence" value="ECO:0007669"/>
    <property type="project" value="UniProtKB-KW"/>
</dbReference>
<dbReference type="EMBL" id="JAVHNQ010000015">
    <property type="protein sequence ID" value="KAK6332266.1"/>
    <property type="molecule type" value="Genomic_DNA"/>
</dbReference>
<evidence type="ECO:0000313" key="11">
    <source>
        <dbReference type="Proteomes" id="UP001375240"/>
    </source>
</evidence>
<evidence type="ECO:0000256" key="8">
    <source>
        <dbReference type="PIRSR" id="PIRSR602402-1"/>
    </source>
</evidence>
<dbReference type="CDD" id="cd11063">
    <property type="entry name" value="CYP52"/>
    <property type="match status" value="1"/>
</dbReference>
<dbReference type="InterPro" id="IPR001128">
    <property type="entry name" value="Cyt_P450"/>
</dbReference>
<dbReference type="GO" id="GO:0005506">
    <property type="term" value="F:iron ion binding"/>
    <property type="evidence" value="ECO:0007669"/>
    <property type="project" value="InterPro"/>
</dbReference>
<keyword evidence="10" id="KW-0808">Transferase</keyword>
<dbReference type="Pfam" id="PF00067">
    <property type="entry name" value="p450"/>
    <property type="match status" value="1"/>
</dbReference>
<protein>
    <submittedName>
        <fullName evidence="10">Protein kinase alk2</fullName>
    </submittedName>
</protein>